<name>A0AAD9Z7C2_9LECA</name>
<evidence type="ECO:0000313" key="1">
    <source>
        <dbReference type="EMBL" id="KAK3172770.1"/>
    </source>
</evidence>
<dbReference type="AlphaFoldDB" id="A0AAD9Z7C2"/>
<evidence type="ECO:0000313" key="2">
    <source>
        <dbReference type="Proteomes" id="UP001276659"/>
    </source>
</evidence>
<accession>A0AAD9Z7C2</accession>
<gene>
    <name evidence="1" type="ORF">OEA41_006095</name>
</gene>
<sequence length="100" mass="11573">MATAAAAHIVPNSDTHIRYYPRTAPAGLSPSEVEDWNKLYYRATSIESFIDSFREPGKPRKYLYSKKVMVAAWNKVYGSQKSGDFNKYHSRYAFRCIQDR</sequence>
<organism evidence="1 2">
    <name type="scientific">Lepraria neglecta</name>
    <dbReference type="NCBI Taxonomy" id="209136"/>
    <lineage>
        <taxon>Eukaryota</taxon>
        <taxon>Fungi</taxon>
        <taxon>Dikarya</taxon>
        <taxon>Ascomycota</taxon>
        <taxon>Pezizomycotina</taxon>
        <taxon>Lecanoromycetes</taxon>
        <taxon>OSLEUM clade</taxon>
        <taxon>Lecanoromycetidae</taxon>
        <taxon>Lecanorales</taxon>
        <taxon>Lecanorineae</taxon>
        <taxon>Stereocaulaceae</taxon>
        <taxon>Lepraria</taxon>
    </lineage>
</organism>
<keyword evidence="2" id="KW-1185">Reference proteome</keyword>
<proteinExistence type="predicted"/>
<dbReference type="Proteomes" id="UP001276659">
    <property type="component" value="Unassembled WGS sequence"/>
</dbReference>
<reference evidence="1" key="1">
    <citation type="submission" date="2022-11" db="EMBL/GenBank/DDBJ databases">
        <title>Chromosomal genome sequence assembly and mating type (MAT) locus characterization of the leprose asexual lichenized fungus Lepraria neglecta (Nyl.) Erichsen.</title>
        <authorList>
            <person name="Allen J.L."/>
            <person name="Pfeffer B."/>
        </authorList>
    </citation>
    <scope>NUCLEOTIDE SEQUENCE</scope>
    <source>
        <strain evidence="1">Allen 5258</strain>
    </source>
</reference>
<comment type="caution">
    <text evidence="1">The sequence shown here is derived from an EMBL/GenBank/DDBJ whole genome shotgun (WGS) entry which is preliminary data.</text>
</comment>
<protein>
    <submittedName>
        <fullName evidence="1">Uncharacterized protein</fullName>
    </submittedName>
</protein>
<dbReference type="EMBL" id="JASNWA010000007">
    <property type="protein sequence ID" value="KAK3172770.1"/>
    <property type="molecule type" value="Genomic_DNA"/>
</dbReference>